<evidence type="ECO:0000313" key="7">
    <source>
        <dbReference type="EMBL" id="OUC78081.1"/>
    </source>
</evidence>
<proteinExistence type="predicted"/>
<keyword evidence="2 5" id="KW-0812">Transmembrane</keyword>
<feature type="domain" description="Major facilitator superfamily (MFS) profile" evidence="6">
    <location>
        <begin position="9"/>
        <end position="400"/>
    </location>
</feature>
<keyword evidence="3 5" id="KW-1133">Transmembrane helix</keyword>
<dbReference type="PROSITE" id="PS50850">
    <property type="entry name" value="MFS"/>
    <property type="match status" value="1"/>
</dbReference>
<comment type="caution">
    <text evidence="7">The sequence shown here is derived from an EMBL/GenBank/DDBJ whole genome shotgun (WGS) entry which is preliminary data.</text>
</comment>
<evidence type="ECO:0000256" key="1">
    <source>
        <dbReference type="ARBA" id="ARBA00004651"/>
    </source>
</evidence>
<dbReference type="GO" id="GO:0005886">
    <property type="term" value="C:plasma membrane"/>
    <property type="evidence" value="ECO:0007669"/>
    <property type="project" value="UniProtKB-SubCell"/>
</dbReference>
<dbReference type="STRING" id="417102.CA982_14030"/>
<dbReference type="InterPro" id="IPR020846">
    <property type="entry name" value="MFS_dom"/>
</dbReference>
<feature type="transmembrane region" description="Helical" evidence="5">
    <location>
        <begin position="78"/>
        <end position="96"/>
    </location>
</feature>
<keyword evidence="8" id="KW-1185">Reference proteome</keyword>
<dbReference type="RefSeq" id="WP_086535933.1">
    <property type="nucleotide sequence ID" value="NZ_NGFO01000015.1"/>
</dbReference>
<feature type="transmembrane region" description="Helical" evidence="5">
    <location>
        <begin position="249"/>
        <end position="270"/>
    </location>
</feature>
<evidence type="ECO:0000313" key="8">
    <source>
        <dbReference type="Proteomes" id="UP000194632"/>
    </source>
</evidence>
<feature type="transmembrane region" description="Helical" evidence="5">
    <location>
        <begin position="136"/>
        <end position="159"/>
    </location>
</feature>
<dbReference type="Gene3D" id="1.20.1250.20">
    <property type="entry name" value="MFS general substrate transporter like domains"/>
    <property type="match status" value="1"/>
</dbReference>
<dbReference type="AlphaFoldDB" id="A0A243Q8K3"/>
<evidence type="ECO:0000259" key="6">
    <source>
        <dbReference type="PROSITE" id="PS50850"/>
    </source>
</evidence>
<gene>
    <name evidence="7" type="ORF">CA982_14030</name>
</gene>
<dbReference type="PANTHER" id="PTHR23508">
    <property type="entry name" value="CARBOXYLIC ACID TRANSPORTER PROTEIN HOMOLOG"/>
    <property type="match status" value="1"/>
</dbReference>
<evidence type="ECO:0000256" key="5">
    <source>
        <dbReference type="SAM" id="Phobius"/>
    </source>
</evidence>
<sequence>MTADNSRVVTILCLLTLVLEGYDVVMYGTVVPSLLEYEPWGLTASEIGWLGSILGLGMLAGALLAASFGDRMGRRRTLLISVTVFSAAMTVCAATRDYEVFAVSRFAVGVGIGFLMPTATAAIVEFAPAAWRNRAVSLGFAGTSVGGIAAGLLSVWLIPTLGFHAMFWAGALPAILLIPALWLLFPQAPAGAPRGLPMVTPPDQAPKIALSQVFQAANARTTLSYWALMVICLLLIFGTVTWLPKLMGGAGYSVAAALTFLLVLNIGGLIGTLSGGWLADRFGVQAIIVAGFLAAGLALFGLICKPPTLVACLLVVVAGSGTVGTQILLNAWVASSYPATCRAAGVGLALGVGRLGAIAGPTYGGYVISAGAGYSWQLAAFALPAVAAAVIASTVRPRPPEFSAETQ</sequence>
<feature type="transmembrane region" description="Helical" evidence="5">
    <location>
        <begin position="308"/>
        <end position="333"/>
    </location>
</feature>
<dbReference type="Pfam" id="PF07690">
    <property type="entry name" value="MFS_1"/>
    <property type="match status" value="1"/>
</dbReference>
<dbReference type="PANTHER" id="PTHR23508:SF10">
    <property type="entry name" value="CARBOXYLIC ACID TRANSPORTER PROTEIN HOMOLOG"/>
    <property type="match status" value="1"/>
</dbReference>
<keyword evidence="4 5" id="KW-0472">Membrane</keyword>
<feature type="transmembrane region" description="Helical" evidence="5">
    <location>
        <begin position="223"/>
        <end position="243"/>
    </location>
</feature>
<feature type="transmembrane region" description="Helical" evidence="5">
    <location>
        <begin position="165"/>
        <end position="185"/>
    </location>
</feature>
<feature type="transmembrane region" description="Helical" evidence="5">
    <location>
        <begin position="282"/>
        <end position="302"/>
    </location>
</feature>
<evidence type="ECO:0000256" key="2">
    <source>
        <dbReference type="ARBA" id="ARBA00022692"/>
    </source>
</evidence>
<reference evidence="7 8" key="1">
    <citation type="submission" date="2017-05" db="EMBL/GenBank/DDBJ databases">
        <title>Biotechnological potential of actinobacteria isolated from South African environments.</title>
        <authorList>
            <person name="Le Roes-Hill M."/>
            <person name="Prins A."/>
            <person name="Durrell K.A."/>
        </authorList>
    </citation>
    <scope>NUCLEOTIDE SEQUENCE [LARGE SCALE GENOMIC DNA]</scope>
    <source>
        <strain evidence="7">BS2</strain>
    </source>
</reference>
<name>A0A243Q8K3_9ACTN</name>
<comment type="subcellular location">
    <subcellularLocation>
        <location evidence="1">Cell membrane</location>
        <topology evidence="1">Multi-pass membrane protein</topology>
    </subcellularLocation>
</comment>
<feature type="transmembrane region" description="Helical" evidence="5">
    <location>
        <begin position="345"/>
        <end position="368"/>
    </location>
</feature>
<dbReference type="SUPFAM" id="SSF103473">
    <property type="entry name" value="MFS general substrate transporter"/>
    <property type="match status" value="1"/>
</dbReference>
<dbReference type="EMBL" id="NGFO01000015">
    <property type="protein sequence ID" value="OUC78081.1"/>
    <property type="molecule type" value="Genomic_DNA"/>
</dbReference>
<dbReference type="GO" id="GO:0046943">
    <property type="term" value="F:carboxylic acid transmembrane transporter activity"/>
    <property type="evidence" value="ECO:0007669"/>
    <property type="project" value="TreeGrafter"/>
</dbReference>
<dbReference type="OrthoDB" id="9787026at2"/>
<feature type="transmembrane region" description="Helical" evidence="5">
    <location>
        <begin position="374"/>
        <end position="395"/>
    </location>
</feature>
<dbReference type="Proteomes" id="UP000194632">
    <property type="component" value="Unassembled WGS sequence"/>
</dbReference>
<protein>
    <recommendedName>
        <fullName evidence="6">Major facilitator superfamily (MFS) profile domain-containing protein</fullName>
    </recommendedName>
</protein>
<organism evidence="7 8">
    <name type="scientific">Gordonia lacunae</name>
    <dbReference type="NCBI Taxonomy" id="417102"/>
    <lineage>
        <taxon>Bacteria</taxon>
        <taxon>Bacillati</taxon>
        <taxon>Actinomycetota</taxon>
        <taxon>Actinomycetes</taxon>
        <taxon>Mycobacteriales</taxon>
        <taxon>Gordoniaceae</taxon>
        <taxon>Gordonia</taxon>
    </lineage>
</organism>
<accession>A0A243Q8K3</accession>
<evidence type="ECO:0000256" key="3">
    <source>
        <dbReference type="ARBA" id="ARBA00022989"/>
    </source>
</evidence>
<dbReference type="InterPro" id="IPR011701">
    <property type="entry name" value="MFS"/>
</dbReference>
<dbReference type="InterPro" id="IPR036259">
    <property type="entry name" value="MFS_trans_sf"/>
</dbReference>
<feature type="transmembrane region" description="Helical" evidence="5">
    <location>
        <begin position="47"/>
        <end position="66"/>
    </location>
</feature>
<evidence type="ECO:0000256" key="4">
    <source>
        <dbReference type="ARBA" id="ARBA00023136"/>
    </source>
</evidence>
<feature type="transmembrane region" description="Helical" evidence="5">
    <location>
        <begin position="102"/>
        <end position="124"/>
    </location>
</feature>
<dbReference type="CDD" id="cd17365">
    <property type="entry name" value="MFS_PcaK_like"/>
    <property type="match status" value="1"/>
</dbReference>